<protein>
    <recommendedName>
        <fullName evidence="11">C2H2-type domain-containing protein</fullName>
    </recommendedName>
</protein>
<feature type="compositionally biased region" description="Low complexity" evidence="10">
    <location>
        <begin position="16"/>
        <end position="26"/>
    </location>
</feature>
<keyword evidence="3" id="KW-0677">Repeat</keyword>
<dbReference type="AlphaFoldDB" id="A0A9P6JJ26"/>
<evidence type="ECO:0000256" key="1">
    <source>
        <dbReference type="ARBA" id="ARBA00004123"/>
    </source>
</evidence>
<keyword evidence="4 9" id="KW-0863">Zinc-finger</keyword>
<evidence type="ECO:0000259" key="11">
    <source>
        <dbReference type="PROSITE" id="PS50157"/>
    </source>
</evidence>
<dbReference type="Proteomes" id="UP000738359">
    <property type="component" value="Unassembled WGS sequence"/>
</dbReference>
<dbReference type="EMBL" id="JAAAHY010000005">
    <property type="protein sequence ID" value="KAF9968772.1"/>
    <property type="molecule type" value="Genomic_DNA"/>
</dbReference>
<evidence type="ECO:0000256" key="10">
    <source>
        <dbReference type="SAM" id="MobiDB-lite"/>
    </source>
</evidence>
<keyword evidence="6" id="KW-0805">Transcription regulation</keyword>
<dbReference type="GO" id="GO:0008270">
    <property type="term" value="F:zinc ion binding"/>
    <property type="evidence" value="ECO:0007669"/>
    <property type="project" value="UniProtKB-KW"/>
</dbReference>
<gene>
    <name evidence="12" type="ORF">BGZ70_007658</name>
</gene>
<keyword evidence="13" id="KW-1185">Reference proteome</keyword>
<name>A0A9P6JJ26_MORAP</name>
<dbReference type="PANTHER" id="PTHR47428">
    <property type="entry name" value="REGULATORY PROTEIN MIG1-RELATED"/>
    <property type="match status" value="1"/>
</dbReference>
<evidence type="ECO:0000256" key="2">
    <source>
        <dbReference type="ARBA" id="ARBA00022723"/>
    </source>
</evidence>
<comment type="caution">
    <text evidence="12">The sequence shown here is derived from an EMBL/GenBank/DDBJ whole genome shotgun (WGS) entry which is preliminary data.</text>
</comment>
<dbReference type="OrthoDB" id="654211at2759"/>
<dbReference type="InterPro" id="IPR013087">
    <property type="entry name" value="Znf_C2H2_type"/>
</dbReference>
<feature type="domain" description="C2H2-type" evidence="11">
    <location>
        <begin position="62"/>
        <end position="89"/>
    </location>
</feature>
<dbReference type="InterPro" id="IPR051007">
    <property type="entry name" value="creA/MIG_C2H2-ZnF"/>
</dbReference>
<sequence length="308" mass="33516">MLTSIHAAADSLLSLASTSTSTSPSTDPSPPAPMKTKSAPKQKRSPSASSTRSSGEDAPRPYKCHLCPKSFHRLEHQTRHIRTHTGERPHQCMFATCQKRFSRSDELTRHMRIHTTAKVRKERSTPSSASRAPSPAAHGTIKPFMKVVMAGESSSMEPASPSLSPSPRMASSLRMSPYPMFAKREQQQLYVQQPSPPASANCSPVSMVLSDSESDTAASPLFTPESSPVPMAAHASAQYYSSYSCSNGYLQPQPYQHSVEFPKMTSDAPQRHRQHSYSNALPVLAPLRASQQPASLPPISALMKSLCL</sequence>
<keyword evidence="2" id="KW-0479">Metal-binding</keyword>
<accession>A0A9P6JJ26</accession>
<evidence type="ECO:0000256" key="9">
    <source>
        <dbReference type="PROSITE-ProRule" id="PRU00042"/>
    </source>
</evidence>
<dbReference type="Gene3D" id="3.30.160.60">
    <property type="entry name" value="Classic Zinc Finger"/>
    <property type="match status" value="2"/>
</dbReference>
<dbReference type="SMART" id="SM00355">
    <property type="entry name" value="ZnF_C2H2"/>
    <property type="match status" value="2"/>
</dbReference>
<dbReference type="SUPFAM" id="SSF57667">
    <property type="entry name" value="beta-beta-alpha zinc fingers"/>
    <property type="match status" value="1"/>
</dbReference>
<evidence type="ECO:0000313" key="12">
    <source>
        <dbReference type="EMBL" id="KAF9968772.1"/>
    </source>
</evidence>
<evidence type="ECO:0000256" key="5">
    <source>
        <dbReference type="ARBA" id="ARBA00022833"/>
    </source>
</evidence>
<keyword evidence="5" id="KW-0862">Zinc</keyword>
<evidence type="ECO:0000313" key="13">
    <source>
        <dbReference type="Proteomes" id="UP000738359"/>
    </source>
</evidence>
<evidence type="ECO:0000256" key="6">
    <source>
        <dbReference type="ARBA" id="ARBA00023015"/>
    </source>
</evidence>
<evidence type="ECO:0000256" key="4">
    <source>
        <dbReference type="ARBA" id="ARBA00022771"/>
    </source>
</evidence>
<dbReference type="GO" id="GO:0005737">
    <property type="term" value="C:cytoplasm"/>
    <property type="evidence" value="ECO:0007669"/>
    <property type="project" value="TreeGrafter"/>
</dbReference>
<dbReference type="FunFam" id="3.30.160.60:FF:002343">
    <property type="entry name" value="Zinc finger protein 33A"/>
    <property type="match status" value="1"/>
</dbReference>
<proteinExistence type="predicted"/>
<feature type="region of interest" description="Disordered" evidence="10">
    <location>
        <begin position="117"/>
        <end position="139"/>
    </location>
</feature>
<evidence type="ECO:0000256" key="7">
    <source>
        <dbReference type="ARBA" id="ARBA00023163"/>
    </source>
</evidence>
<dbReference type="Pfam" id="PF00096">
    <property type="entry name" value="zf-C2H2"/>
    <property type="match status" value="2"/>
</dbReference>
<feature type="compositionally biased region" description="Low complexity" evidence="10">
    <location>
        <begin position="126"/>
        <end position="137"/>
    </location>
</feature>
<reference evidence="12" key="1">
    <citation type="journal article" date="2020" name="Fungal Divers.">
        <title>Resolving the Mortierellaceae phylogeny through synthesis of multi-gene phylogenetics and phylogenomics.</title>
        <authorList>
            <person name="Vandepol N."/>
            <person name="Liber J."/>
            <person name="Desiro A."/>
            <person name="Na H."/>
            <person name="Kennedy M."/>
            <person name="Barry K."/>
            <person name="Grigoriev I.V."/>
            <person name="Miller A.N."/>
            <person name="O'Donnell K."/>
            <person name="Stajich J.E."/>
            <person name="Bonito G."/>
        </authorList>
    </citation>
    <scope>NUCLEOTIDE SEQUENCE</scope>
    <source>
        <strain evidence="12">CK1249</strain>
    </source>
</reference>
<dbReference type="GO" id="GO:0000433">
    <property type="term" value="P:carbon catabolite repression of transcription from RNA polymerase II promoter by glucose"/>
    <property type="evidence" value="ECO:0007669"/>
    <property type="project" value="TreeGrafter"/>
</dbReference>
<dbReference type="PROSITE" id="PS50157">
    <property type="entry name" value="ZINC_FINGER_C2H2_2"/>
    <property type="match status" value="2"/>
</dbReference>
<evidence type="ECO:0000256" key="8">
    <source>
        <dbReference type="ARBA" id="ARBA00023242"/>
    </source>
</evidence>
<feature type="domain" description="C2H2-type" evidence="11">
    <location>
        <begin position="90"/>
        <end position="119"/>
    </location>
</feature>
<comment type="subcellular location">
    <subcellularLocation>
        <location evidence="1">Nucleus</location>
    </subcellularLocation>
</comment>
<dbReference type="GO" id="GO:0005634">
    <property type="term" value="C:nucleus"/>
    <property type="evidence" value="ECO:0007669"/>
    <property type="project" value="UniProtKB-SubCell"/>
</dbReference>
<organism evidence="12 13">
    <name type="scientific">Mortierella alpina</name>
    <name type="common">Oleaginous fungus</name>
    <name type="synonym">Mortierella renispora</name>
    <dbReference type="NCBI Taxonomy" id="64518"/>
    <lineage>
        <taxon>Eukaryota</taxon>
        <taxon>Fungi</taxon>
        <taxon>Fungi incertae sedis</taxon>
        <taxon>Mucoromycota</taxon>
        <taxon>Mortierellomycotina</taxon>
        <taxon>Mortierellomycetes</taxon>
        <taxon>Mortierellales</taxon>
        <taxon>Mortierellaceae</taxon>
        <taxon>Mortierella</taxon>
    </lineage>
</organism>
<keyword evidence="7" id="KW-0804">Transcription</keyword>
<keyword evidence="8" id="KW-0539">Nucleus</keyword>
<evidence type="ECO:0000256" key="3">
    <source>
        <dbReference type="ARBA" id="ARBA00022737"/>
    </source>
</evidence>
<dbReference type="PROSITE" id="PS00028">
    <property type="entry name" value="ZINC_FINGER_C2H2_1"/>
    <property type="match status" value="2"/>
</dbReference>
<feature type="region of interest" description="Disordered" evidence="10">
    <location>
        <begin position="16"/>
        <end position="62"/>
    </location>
</feature>
<dbReference type="PANTHER" id="PTHR47428:SF1">
    <property type="entry name" value="REGULATORY PROTEIN MIG1-RELATED"/>
    <property type="match status" value="1"/>
</dbReference>
<dbReference type="GO" id="GO:0000978">
    <property type="term" value="F:RNA polymerase II cis-regulatory region sequence-specific DNA binding"/>
    <property type="evidence" value="ECO:0007669"/>
    <property type="project" value="TreeGrafter"/>
</dbReference>
<dbReference type="InterPro" id="IPR036236">
    <property type="entry name" value="Znf_C2H2_sf"/>
</dbReference>